<dbReference type="AlphaFoldDB" id="A0A9E4N5V5"/>
<reference evidence="1" key="1">
    <citation type="journal article" date="2021" name="Proc. Natl. Acad. Sci. U.S.A.">
        <title>Global biogeography of chemosynthetic symbionts reveals both localized and globally distributed symbiont groups. .</title>
        <authorList>
            <person name="Osvatic J.T."/>
            <person name="Wilkins L.G.E."/>
            <person name="Leibrecht L."/>
            <person name="Leray M."/>
            <person name="Zauner S."/>
            <person name="Polzin J."/>
            <person name="Camacho Y."/>
            <person name="Gros O."/>
            <person name="van Gils J.A."/>
            <person name="Eisen J.A."/>
            <person name="Petersen J.M."/>
            <person name="Yuen B."/>
        </authorList>
    </citation>
    <scope>NUCLEOTIDE SEQUENCE</scope>
    <source>
        <strain evidence="1">MAGclacostrist064TRANS</strain>
    </source>
</reference>
<protein>
    <submittedName>
        <fullName evidence="1">Uncharacterized protein</fullName>
    </submittedName>
</protein>
<sequence length="108" mass="12490">MNNHNRWTDEKLSEFYEEFKQHRVEEKDKWDEILKAVRENAECTRRNSEAIAESNHKTEGMITAWETYQSGVRIASGFGKIAEWIKSLSIYAFIIAWITGHIKIGGGG</sequence>
<dbReference type="Proteomes" id="UP000886667">
    <property type="component" value="Unassembled WGS sequence"/>
</dbReference>
<proteinExistence type="predicted"/>
<accession>A0A9E4N5V5</accession>
<organism evidence="1 2">
    <name type="scientific">Candidatus Thiodiazotropha taylori</name>
    <dbReference type="NCBI Taxonomy" id="2792791"/>
    <lineage>
        <taxon>Bacteria</taxon>
        <taxon>Pseudomonadati</taxon>
        <taxon>Pseudomonadota</taxon>
        <taxon>Gammaproteobacteria</taxon>
        <taxon>Chromatiales</taxon>
        <taxon>Sedimenticolaceae</taxon>
        <taxon>Candidatus Thiodiazotropha</taxon>
    </lineage>
</organism>
<dbReference type="EMBL" id="JAEPCM010000606">
    <property type="protein sequence ID" value="MCG7948038.1"/>
    <property type="molecule type" value="Genomic_DNA"/>
</dbReference>
<evidence type="ECO:0000313" key="1">
    <source>
        <dbReference type="EMBL" id="MCG7948038.1"/>
    </source>
</evidence>
<name>A0A9E4N5V5_9GAMM</name>
<evidence type="ECO:0000313" key="2">
    <source>
        <dbReference type="Proteomes" id="UP000886667"/>
    </source>
</evidence>
<comment type="caution">
    <text evidence="1">The sequence shown here is derived from an EMBL/GenBank/DDBJ whole genome shotgun (WGS) entry which is preliminary data.</text>
</comment>
<gene>
    <name evidence="1" type="ORF">JAZ07_16970</name>
</gene>